<evidence type="ECO:0000256" key="1">
    <source>
        <dbReference type="SAM" id="MobiDB-lite"/>
    </source>
</evidence>
<name>A0A6A5Z2S6_9PLEO</name>
<gene>
    <name evidence="2" type="ORF">BDV96DRAFT_648014</name>
</gene>
<dbReference type="EMBL" id="ML977327">
    <property type="protein sequence ID" value="KAF2113769.1"/>
    <property type="molecule type" value="Genomic_DNA"/>
</dbReference>
<organism evidence="2 3">
    <name type="scientific">Lophiotrema nucula</name>
    <dbReference type="NCBI Taxonomy" id="690887"/>
    <lineage>
        <taxon>Eukaryota</taxon>
        <taxon>Fungi</taxon>
        <taxon>Dikarya</taxon>
        <taxon>Ascomycota</taxon>
        <taxon>Pezizomycotina</taxon>
        <taxon>Dothideomycetes</taxon>
        <taxon>Pleosporomycetidae</taxon>
        <taxon>Pleosporales</taxon>
        <taxon>Lophiotremataceae</taxon>
        <taxon>Lophiotrema</taxon>
    </lineage>
</organism>
<dbReference type="AlphaFoldDB" id="A0A6A5Z2S6"/>
<sequence length="180" mass="20638">MPVPVEALNSLLPDVQNALLRKLEVRDLEFMPFEQSWRHDAMMWLAREPSEPSQPLIEDRRRSPSPGNQELVRVSTGRPLPPGSIPTSFDPYAREGGAKDSTKDLIRESDSEDDNYKTKVRRRPKDSEDDSDDDLKAEATSKKSYKESKQDLIRESDSDDDDYKTVVKSKKSSKQKKEKK</sequence>
<evidence type="ECO:0000313" key="2">
    <source>
        <dbReference type="EMBL" id="KAF2113769.1"/>
    </source>
</evidence>
<reference evidence="2" key="1">
    <citation type="journal article" date="2020" name="Stud. Mycol.">
        <title>101 Dothideomycetes genomes: a test case for predicting lifestyles and emergence of pathogens.</title>
        <authorList>
            <person name="Haridas S."/>
            <person name="Albert R."/>
            <person name="Binder M."/>
            <person name="Bloem J."/>
            <person name="Labutti K."/>
            <person name="Salamov A."/>
            <person name="Andreopoulos B."/>
            <person name="Baker S."/>
            <person name="Barry K."/>
            <person name="Bills G."/>
            <person name="Bluhm B."/>
            <person name="Cannon C."/>
            <person name="Castanera R."/>
            <person name="Culley D."/>
            <person name="Daum C."/>
            <person name="Ezra D."/>
            <person name="Gonzalez J."/>
            <person name="Henrissat B."/>
            <person name="Kuo A."/>
            <person name="Liang C."/>
            <person name="Lipzen A."/>
            <person name="Lutzoni F."/>
            <person name="Magnuson J."/>
            <person name="Mondo S."/>
            <person name="Nolan M."/>
            <person name="Ohm R."/>
            <person name="Pangilinan J."/>
            <person name="Park H.-J."/>
            <person name="Ramirez L."/>
            <person name="Alfaro M."/>
            <person name="Sun H."/>
            <person name="Tritt A."/>
            <person name="Yoshinaga Y."/>
            <person name="Zwiers L.-H."/>
            <person name="Turgeon B."/>
            <person name="Goodwin S."/>
            <person name="Spatafora J."/>
            <person name="Crous P."/>
            <person name="Grigoriev I."/>
        </authorList>
    </citation>
    <scope>NUCLEOTIDE SEQUENCE</scope>
    <source>
        <strain evidence="2">CBS 627.86</strain>
    </source>
</reference>
<feature type="compositionally biased region" description="Basic and acidic residues" evidence="1">
    <location>
        <begin position="134"/>
        <end position="156"/>
    </location>
</feature>
<accession>A0A6A5Z2S6</accession>
<keyword evidence="3" id="KW-1185">Reference proteome</keyword>
<protein>
    <submittedName>
        <fullName evidence="2">Uncharacterized protein</fullName>
    </submittedName>
</protein>
<dbReference type="Proteomes" id="UP000799770">
    <property type="component" value="Unassembled WGS sequence"/>
</dbReference>
<feature type="region of interest" description="Disordered" evidence="1">
    <location>
        <begin position="49"/>
        <end position="180"/>
    </location>
</feature>
<feature type="compositionally biased region" description="Basic residues" evidence="1">
    <location>
        <begin position="167"/>
        <end position="180"/>
    </location>
</feature>
<evidence type="ECO:0000313" key="3">
    <source>
        <dbReference type="Proteomes" id="UP000799770"/>
    </source>
</evidence>
<proteinExistence type="predicted"/>
<feature type="compositionally biased region" description="Basic and acidic residues" evidence="1">
    <location>
        <begin position="92"/>
        <end position="117"/>
    </location>
</feature>